<proteinExistence type="predicted"/>
<dbReference type="EMBL" id="UINC01001638">
    <property type="protein sequence ID" value="SUZ85496.1"/>
    <property type="molecule type" value="Genomic_DNA"/>
</dbReference>
<protein>
    <submittedName>
        <fullName evidence="1">Uncharacterized protein</fullName>
    </submittedName>
</protein>
<evidence type="ECO:0000313" key="1">
    <source>
        <dbReference type="EMBL" id="SUZ85496.1"/>
    </source>
</evidence>
<organism evidence="1">
    <name type="scientific">marine metagenome</name>
    <dbReference type="NCBI Taxonomy" id="408172"/>
    <lineage>
        <taxon>unclassified sequences</taxon>
        <taxon>metagenomes</taxon>
        <taxon>ecological metagenomes</taxon>
    </lineage>
</organism>
<gene>
    <name evidence="1" type="ORF">METZ01_LOCUS38350</name>
</gene>
<accession>A0A381R1C0</accession>
<reference evidence="1" key="1">
    <citation type="submission" date="2018-05" db="EMBL/GenBank/DDBJ databases">
        <authorList>
            <person name="Lanie J.A."/>
            <person name="Ng W.-L."/>
            <person name="Kazmierczak K.M."/>
            <person name="Andrzejewski T.M."/>
            <person name="Davidsen T.M."/>
            <person name="Wayne K.J."/>
            <person name="Tettelin H."/>
            <person name="Glass J.I."/>
            <person name="Rusch D."/>
            <person name="Podicherti R."/>
            <person name="Tsui H.-C.T."/>
            <person name="Winkler M.E."/>
        </authorList>
    </citation>
    <scope>NUCLEOTIDE SEQUENCE</scope>
</reference>
<sequence length="120" mass="14087">MKYGYFDEDCELCEAARFTHWYYEDEICWIADCEACSTPMVVWKSHGTEPEPGEVDWMLERLTEVGLDRFGEGVASVDRTMRQVPDHFHAHLRDPHWLSRRWLEAPSKYSGVGGTRQFLK</sequence>
<name>A0A381R1C0_9ZZZZ</name>
<dbReference type="AlphaFoldDB" id="A0A381R1C0"/>